<evidence type="ECO:0000313" key="10">
    <source>
        <dbReference type="Proteomes" id="UP000290588"/>
    </source>
</evidence>
<protein>
    <recommendedName>
        <fullName evidence="11">RND family efflux system, outer membrane channel protein, TolC family</fullName>
    </recommendedName>
</protein>
<accession>A0AA94F8R3</accession>
<dbReference type="PANTHER" id="PTHR30026">
    <property type="entry name" value="OUTER MEMBRANE PROTEIN TOLC"/>
    <property type="match status" value="1"/>
</dbReference>
<comment type="similarity">
    <text evidence="2">Belongs to the outer membrane factor (OMF) (TC 1.B.17) family.</text>
</comment>
<dbReference type="InterPro" id="IPR003423">
    <property type="entry name" value="OMP_efflux"/>
</dbReference>
<keyword evidence="7" id="KW-0998">Cell outer membrane</keyword>
<organism evidence="9 10">
    <name type="scientific">Arcobacter ellisii</name>
    <dbReference type="NCBI Taxonomy" id="913109"/>
    <lineage>
        <taxon>Bacteria</taxon>
        <taxon>Pseudomonadati</taxon>
        <taxon>Campylobacterota</taxon>
        <taxon>Epsilonproteobacteria</taxon>
        <taxon>Campylobacterales</taxon>
        <taxon>Arcobacteraceae</taxon>
        <taxon>Arcobacter</taxon>
    </lineage>
</organism>
<feature type="signal peptide" evidence="8">
    <location>
        <begin position="1"/>
        <end position="22"/>
    </location>
</feature>
<keyword evidence="5" id="KW-0812">Transmembrane</keyword>
<dbReference type="EMBL" id="NXIG01000004">
    <property type="protein sequence ID" value="RXI31389.1"/>
    <property type="molecule type" value="Genomic_DNA"/>
</dbReference>
<dbReference type="Pfam" id="PF02321">
    <property type="entry name" value="OEP"/>
    <property type="match status" value="2"/>
</dbReference>
<dbReference type="PANTHER" id="PTHR30026:SF20">
    <property type="entry name" value="OUTER MEMBRANE PROTEIN TOLC"/>
    <property type="match status" value="1"/>
</dbReference>
<dbReference type="InterPro" id="IPR051906">
    <property type="entry name" value="TolC-like"/>
</dbReference>
<feature type="chain" id="PRO_5041711366" description="RND family efflux system, outer membrane channel protein, TolC family" evidence="8">
    <location>
        <begin position="23"/>
        <end position="414"/>
    </location>
</feature>
<dbReference type="Gene3D" id="1.20.1600.10">
    <property type="entry name" value="Outer membrane efflux proteins (OEP)"/>
    <property type="match status" value="1"/>
</dbReference>
<sequence length="414" mass="46707">MYKESIMKKFLFLSLFPLFAFSGNLNELLNLAEQNKQVEASRYSLEASKEKEYATKSTYMPNLTLGATQTFNQESNMFAAEKDITGTATLAFTIYDGGKREASFEQQQALVKSATFSLASVQNNISLDVIYYYYNYLSTLANKESTLKKMEQLEAERNRLEKFLSVGAITADELQKIVSSIEQTKVDLLTLDNTLNNISNTLEYLTGEQVSVEKGSTIVYKENTNNEENKRLDILALEESVQSNKSEIQMAKAPNLPTIALQNTYSKHDFDYPIATENLKEQNSVQLSMQWKIFDFASTSSNAQAAYLNYLSKNSELSYAKYKAKASFKNAQNSYKTSLAKIEAAKAKLQASEMTYELIKKKFQQGIVNNVSYLDALSDKFNSNSQLQTALNEVEYQKAVLLYEMGENIKGAIQ</sequence>
<keyword evidence="4" id="KW-1134">Transmembrane beta strand</keyword>
<dbReference type="GO" id="GO:0009279">
    <property type="term" value="C:cell outer membrane"/>
    <property type="evidence" value="ECO:0007669"/>
    <property type="project" value="UniProtKB-SubCell"/>
</dbReference>
<evidence type="ECO:0000256" key="4">
    <source>
        <dbReference type="ARBA" id="ARBA00022452"/>
    </source>
</evidence>
<evidence type="ECO:0000256" key="5">
    <source>
        <dbReference type="ARBA" id="ARBA00022692"/>
    </source>
</evidence>
<keyword evidence="8" id="KW-0732">Signal</keyword>
<dbReference type="AlphaFoldDB" id="A0AA94F8R3"/>
<dbReference type="Proteomes" id="UP000290588">
    <property type="component" value="Unassembled WGS sequence"/>
</dbReference>
<dbReference type="GO" id="GO:0015288">
    <property type="term" value="F:porin activity"/>
    <property type="evidence" value="ECO:0007669"/>
    <property type="project" value="TreeGrafter"/>
</dbReference>
<reference evidence="9 10" key="1">
    <citation type="submission" date="2017-09" db="EMBL/GenBank/DDBJ databases">
        <title>Genomics of the genus Arcobacter.</title>
        <authorList>
            <person name="Perez-Cataluna A."/>
            <person name="Figueras M.J."/>
            <person name="Salas-Masso N."/>
        </authorList>
    </citation>
    <scope>NUCLEOTIDE SEQUENCE [LARGE SCALE GENOMIC DNA]</scope>
    <source>
        <strain evidence="9 10">CECT 7837</strain>
    </source>
</reference>
<dbReference type="SUPFAM" id="SSF56954">
    <property type="entry name" value="Outer membrane efflux proteins (OEP)"/>
    <property type="match status" value="1"/>
</dbReference>
<proteinExistence type="inferred from homology"/>
<name>A0AA94F8R3_9BACT</name>
<evidence type="ECO:0000256" key="1">
    <source>
        <dbReference type="ARBA" id="ARBA00004442"/>
    </source>
</evidence>
<evidence type="ECO:0000256" key="3">
    <source>
        <dbReference type="ARBA" id="ARBA00022448"/>
    </source>
</evidence>
<evidence type="ECO:0000256" key="6">
    <source>
        <dbReference type="ARBA" id="ARBA00023136"/>
    </source>
</evidence>
<gene>
    <name evidence="9" type="ORF">CP962_04555</name>
</gene>
<evidence type="ECO:0000256" key="7">
    <source>
        <dbReference type="ARBA" id="ARBA00023237"/>
    </source>
</evidence>
<evidence type="ECO:0008006" key="11">
    <source>
        <dbReference type="Google" id="ProtNLM"/>
    </source>
</evidence>
<evidence type="ECO:0000256" key="2">
    <source>
        <dbReference type="ARBA" id="ARBA00007613"/>
    </source>
</evidence>
<keyword evidence="3" id="KW-0813">Transport</keyword>
<dbReference type="GO" id="GO:0015562">
    <property type="term" value="F:efflux transmembrane transporter activity"/>
    <property type="evidence" value="ECO:0007669"/>
    <property type="project" value="InterPro"/>
</dbReference>
<keyword evidence="6" id="KW-0472">Membrane</keyword>
<evidence type="ECO:0000313" key="9">
    <source>
        <dbReference type="EMBL" id="RXI31389.1"/>
    </source>
</evidence>
<comment type="caution">
    <text evidence="9">The sequence shown here is derived from an EMBL/GenBank/DDBJ whole genome shotgun (WGS) entry which is preliminary data.</text>
</comment>
<dbReference type="GO" id="GO:1990281">
    <property type="term" value="C:efflux pump complex"/>
    <property type="evidence" value="ECO:0007669"/>
    <property type="project" value="TreeGrafter"/>
</dbReference>
<evidence type="ECO:0000256" key="8">
    <source>
        <dbReference type="SAM" id="SignalP"/>
    </source>
</evidence>
<comment type="subcellular location">
    <subcellularLocation>
        <location evidence="1">Cell outer membrane</location>
    </subcellularLocation>
</comment>